<name>A0AAP0CAC3_9ASTR</name>
<evidence type="ECO:0000313" key="4">
    <source>
        <dbReference type="Proteomes" id="UP001408789"/>
    </source>
</evidence>
<accession>A0AAP0CAC3</accession>
<sequence length="206" mass="24312">MAPFEALYGRKCRTLVCWSEVGEGQLTGPELIMETTEKVREIRKRLKTAQDRQKSYADRRRRPLEFKEGDMVMLKISPWKGIIRFGKRGKLSPRYIGPFKVISRVGEVAYQLELPEELSGVHDVFHVSNLRKCMVDEALAVPLKEIKIDKKLNFTEQPIEIMERITKKLRKKRIPMVKVKWDARRGPEYTWESEADMRRRYPQLFS</sequence>
<evidence type="ECO:0000313" key="3">
    <source>
        <dbReference type="EMBL" id="KAK9049822.1"/>
    </source>
</evidence>
<dbReference type="AlphaFoldDB" id="A0AAP0CAC3"/>
<keyword evidence="1" id="KW-0175">Coiled coil</keyword>
<dbReference type="InterPro" id="IPR016197">
    <property type="entry name" value="Chromo-like_dom_sf"/>
</dbReference>
<reference evidence="3 4" key="1">
    <citation type="submission" date="2024-04" db="EMBL/GenBank/DDBJ databases">
        <title>The reference genome of an endangered Asteraceae, Deinandra increscens subsp. villosa, native to the Central Coast of California.</title>
        <authorList>
            <person name="Guilliams M."/>
            <person name="Hasenstab-Lehman K."/>
            <person name="Meyer R."/>
            <person name="Mcevoy S."/>
        </authorList>
    </citation>
    <scope>NUCLEOTIDE SEQUENCE [LARGE SCALE GENOMIC DNA]</scope>
    <source>
        <tissue evidence="3">Leaf</tissue>
    </source>
</reference>
<dbReference type="SUPFAM" id="SSF54160">
    <property type="entry name" value="Chromo domain-like"/>
    <property type="match status" value="1"/>
</dbReference>
<feature type="domain" description="Chromo" evidence="2">
    <location>
        <begin position="160"/>
        <end position="206"/>
    </location>
</feature>
<organism evidence="3 4">
    <name type="scientific">Deinandra increscens subsp. villosa</name>
    <dbReference type="NCBI Taxonomy" id="3103831"/>
    <lineage>
        <taxon>Eukaryota</taxon>
        <taxon>Viridiplantae</taxon>
        <taxon>Streptophyta</taxon>
        <taxon>Embryophyta</taxon>
        <taxon>Tracheophyta</taxon>
        <taxon>Spermatophyta</taxon>
        <taxon>Magnoliopsida</taxon>
        <taxon>eudicotyledons</taxon>
        <taxon>Gunneridae</taxon>
        <taxon>Pentapetalae</taxon>
        <taxon>asterids</taxon>
        <taxon>campanulids</taxon>
        <taxon>Asterales</taxon>
        <taxon>Asteraceae</taxon>
        <taxon>Asteroideae</taxon>
        <taxon>Heliantheae alliance</taxon>
        <taxon>Madieae</taxon>
        <taxon>Madiinae</taxon>
        <taxon>Deinandra</taxon>
    </lineage>
</organism>
<dbReference type="InterPro" id="IPR056924">
    <property type="entry name" value="SH3_Tf2-1"/>
</dbReference>
<evidence type="ECO:0000256" key="1">
    <source>
        <dbReference type="SAM" id="Coils"/>
    </source>
</evidence>
<dbReference type="InterPro" id="IPR000953">
    <property type="entry name" value="Chromo/chromo_shadow_dom"/>
</dbReference>
<dbReference type="PANTHER" id="PTHR46148:SF59">
    <property type="entry name" value="NUCLEOTIDYLTRANSFERASE, RIBONUCLEASE H"/>
    <property type="match status" value="1"/>
</dbReference>
<proteinExistence type="predicted"/>
<keyword evidence="4" id="KW-1185">Reference proteome</keyword>
<dbReference type="Pfam" id="PF24626">
    <property type="entry name" value="SH3_Tf2-1"/>
    <property type="match status" value="1"/>
</dbReference>
<comment type="caution">
    <text evidence="3">The sequence shown here is derived from an EMBL/GenBank/DDBJ whole genome shotgun (WGS) entry which is preliminary data.</text>
</comment>
<dbReference type="EMBL" id="JBCNJP010004703">
    <property type="protein sequence ID" value="KAK9049822.1"/>
    <property type="molecule type" value="Genomic_DNA"/>
</dbReference>
<evidence type="ECO:0000259" key="2">
    <source>
        <dbReference type="PROSITE" id="PS50013"/>
    </source>
</evidence>
<dbReference type="Proteomes" id="UP001408789">
    <property type="component" value="Unassembled WGS sequence"/>
</dbReference>
<gene>
    <name evidence="3" type="ORF">SSX86_031209</name>
</gene>
<feature type="coiled-coil region" evidence="1">
    <location>
        <begin position="32"/>
        <end position="59"/>
    </location>
</feature>
<protein>
    <recommendedName>
        <fullName evidence="2">Chromo domain-containing protein</fullName>
    </recommendedName>
</protein>
<dbReference type="PANTHER" id="PTHR46148">
    <property type="entry name" value="CHROMO DOMAIN-CONTAINING PROTEIN"/>
    <property type="match status" value="1"/>
</dbReference>
<dbReference type="PROSITE" id="PS50013">
    <property type="entry name" value="CHROMO_2"/>
    <property type="match status" value="1"/>
</dbReference>